<sequence length="312" mass="35539">MPTKYLFYMAMSNVAYYGFRKANLWFSVQGAAMAEQIAAMVVALPPWKDESFPYVFQNGVAPPPPFLSWESLDSKRQSRYNIAALSLVGPETPGGSTWWDEMILFVLLERSHIFVAAFKVQIRVEEHNGGHFIPLQHKWQKFFVSFFLNISFAEISSPTPFLYQRSPMRLSITPRPRIETYQTGPSLHAGLLMIGILLYEERGREPFLFSVFNPNSGSDSESDEHRSIYSSPILHLPPDTPYHEDTSITGIELEEPGISYVHPSMTSMKVADFIPGARGHQGVLAGQVQVMTKGLIFSIHEAYYYYFFRQPF</sequence>
<gene>
    <name evidence="1" type="ORF">BT96DRAFT_1050276</name>
</gene>
<dbReference type="InterPro" id="IPR029058">
    <property type="entry name" value="AB_hydrolase_fold"/>
</dbReference>
<name>A0A6A4H656_9AGAR</name>
<reference evidence="1" key="1">
    <citation type="journal article" date="2019" name="Environ. Microbiol.">
        <title>Fungal ecological strategies reflected in gene transcription - a case study of two litter decomposers.</title>
        <authorList>
            <person name="Barbi F."/>
            <person name="Kohler A."/>
            <person name="Barry K."/>
            <person name="Baskaran P."/>
            <person name="Daum C."/>
            <person name="Fauchery L."/>
            <person name="Ihrmark K."/>
            <person name="Kuo A."/>
            <person name="LaButti K."/>
            <person name="Lipzen A."/>
            <person name="Morin E."/>
            <person name="Grigoriev I.V."/>
            <person name="Henrissat B."/>
            <person name="Lindahl B."/>
            <person name="Martin F."/>
        </authorList>
    </citation>
    <scope>NUCLEOTIDE SEQUENCE</scope>
    <source>
        <strain evidence="1">JB14</strain>
    </source>
</reference>
<accession>A0A6A4H656</accession>
<proteinExistence type="predicted"/>
<keyword evidence="2" id="KW-1185">Reference proteome</keyword>
<evidence type="ECO:0000313" key="1">
    <source>
        <dbReference type="EMBL" id="KAE9393719.1"/>
    </source>
</evidence>
<dbReference type="OrthoDB" id="2094269at2759"/>
<dbReference type="EMBL" id="ML769565">
    <property type="protein sequence ID" value="KAE9393719.1"/>
    <property type="molecule type" value="Genomic_DNA"/>
</dbReference>
<protein>
    <submittedName>
        <fullName evidence="1">Uncharacterized protein</fullName>
    </submittedName>
</protein>
<evidence type="ECO:0000313" key="2">
    <source>
        <dbReference type="Proteomes" id="UP000799118"/>
    </source>
</evidence>
<organism evidence="1 2">
    <name type="scientific">Gymnopus androsaceus JB14</name>
    <dbReference type="NCBI Taxonomy" id="1447944"/>
    <lineage>
        <taxon>Eukaryota</taxon>
        <taxon>Fungi</taxon>
        <taxon>Dikarya</taxon>
        <taxon>Basidiomycota</taxon>
        <taxon>Agaricomycotina</taxon>
        <taxon>Agaricomycetes</taxon>
        <taxon>Agaricomycetidae</taxon>
        <taxon>Agaricales</taxon>
        <taxon>Marasmiineae</taxon>
        <taxon>Omphalotaceae</taxon>
        <taxon>Gymnopus</taxon>
    </lineage>
</organism>
<dbReference type="Proteomes" id="UP000799118">
    <property type="component" value="Unassembled WGS sequence"/>
</dbReference>
<dbReference type="AlphaFoldDB" id="A0A6A4H656"/>
<dbReference type="Gene3D" id="3.40.50.1820">
    <property type="entry name" value="alpha/beta hydrolase"/>
    <property type="match status" value="1"/>
</dbReference>